<feature type="compositionally biased region" description="Basic and acidic residues" evidence="1">
    <location>
        <begin position="111"/>
        <end position="132"/>
    </location>
</feature>
<evidence type="ECO:0000313" key="2">
    <source>
        <dbReference type="EMBL" id="SMQ52473.1"/>
    </source>
</evidence>
<protein>
    <submittedName>
        <fullName evidence="2">Uncharacterized protein</fullName>
    </submittedName>
</protein>
<feature type="compositionally biased region" description="Polar residues" evidence="1">
    <location>
        <begin position="430"/>
        <end position="447"/>
    </location>
</feature>
<proteinExistence type="predicted"/>
<organism evidence="2 3">
    <name type="scientific">Zymoseptoria tritici (strain ST99CH_3D7)</name>
    <dbReference type="NCBI Taxonomy" id="1276538"/>
    <lineage>
        <taxon>Eukaryota</taxon>
        <taxon>Fungi</taxon>
        <taxon>Dikarya</taxon>
        <taxon>Ascomycota</taxon>
        <taxon>Pezizomycotina</taxon>
        <taxon>Dothideomycetes</taxon>
        <taxon>Dothideomycetidae</taxon>
        <taxon>Mycosphaerellales</taxon>
        <taxon>Mycosphaerellaceae</taxon>
        <taxon>Zymoseptoria</taxon>
    </lineage>
</organism>
<keyword evidence="3" id="KW-1185">Reference proteome</keyword>
<feature type="compositionally biased region" description="Polar residues" evidence="1">
    <location>
        <begin position="456"/>
        <end position="467"/>
    </location>
</feature>
<feature type="region of interest" description="Disordered" evidence="1">
    <location>
        <begin position="365"/>
        <end position="467"/>
    </location>
</feature>
<reference evidence="2 3" key="1">
    <citation type="submission" date="2016-06" db="EMBL/GenBank/DDBJ databases">
        <authorList>
            <person name="Kjaerup R.B."/>
            <person name="Dalgaard T.S."/>
            <person name="Juul-Madsen H.R."/>
        </authorList>
    </citation>
    <scope>NUCLEOTIDE SEQUENCE [LARGE SCALE GENOMIC DNA]</scope>
</reference>
<dbReference type="Proteomes" id="UP000215127">
    <property type="component" value="Chromosome 7"/>
</dbReference>
<feature type="region of interest" description="Disordered" evidence="1">
    <location>
        <begin position="108"/>
        <end position="147"/>
    </location>
</feature>
<dbReference type="AlphaFoldDB" id="A0A1X7RYG1"/>
<feature type="region of interest" description="Disordered" evidence="1">
    <location>
        <begin position="249"/>
        <end position="340"/>
    </location>
</feature>
<gene>
    <name evidence="2" type="ORF">ZT3D7_G7626</name>
</gene>
<feature type="compositionally biased region" description="Acidic residues" evidence="1">
    <location>
        <begin position="269"/>
        <end position="282"/>
    </location>
</feature>
<dbReference type="EMBL" id="LT853698">
    <property type="protein sequence ID" value="SMQ52473.1"/>
    <property type="molecule type" value="Genomic_DNA"/>
</dbReference>
<feature type="compositionally biased region" description="Low complexity" evidence="1">
    <location>
        <begin position="252"/>
        <end position="266"/>
    </location>
</feature>
<evidence type="ECO:0000313" key="3">
    <source>
        <dbReference type="Proteomes" id="UP000215127"/>
    </source>
</evidence>
<evidence type="ECO:0000256" key="1">
    <source>
        <dbReference type="SAM" id="MobiDB-lite"/>
    </source>
</evidence>
<accession>A0A1X7RYG1</accession>
<name>A0A1X7RYG1_ZYMT9</name>
<sequence>MEPQDDIENFESSRPSETAGELQNIEPEEDAISAPLGIADRLPTDSGEEQSAEGDRSGEDSDDEDPFGDLERAVELPNTPSVPMLSTLPNAPLPLPDLDLVAGYEAMMARPPREPRKPKATGDDSDGSEEKKEKKKRTPNTGVKSTPWTDREDLILLKIYRDYAGRTHLQMAALHNAIYWPHVARPQRSEHSVVQQIGRFTKISQITGPPTRDHSRIPAHIAAVEARLNGFLLPAGTPLVFVPKARGAGGTMAPHAGAQAPAQAMGEGEGVESEEGGGENDAEGSSNRGDHGNEENTVLSGPKSISEKKKAVDGAKATTPAEDAPKPTGPERPGSAAYAALGMRPGEDAYLDFLVARRNQQGYQAVSPNWRDADGLRPIPPAPSPFGSTSNADDPPPLSPSTKRKATDDGNEDMSADDVHVSKKAKNHSNDAPTNATATESTSTRISENVEPTGVDPSSTPTTSKND</sequence>
<feature type="region of interest" description="Disordered" evidence="1">
    <location>
        <begin position="1"/>
        <end position="91"/>
    </location>
</feature>